<evidence type="ECO:0000256" key="1">
    <source>
        <dbReference type="SAM" id="MobiDB-lite"/>
    </source>
</evidence>
<sequence length="71" mass="7912">MLLVHVFPDDNVKRVGTAGKSDWHPRPEQFCSAFRQNVLRAVRGTGRAECGADSTYRADSSRGTVRTFPMT</sequence>
<dbReference type="EMBL" id="CP023691">
    <property type="protein sequence ID" value="QEV55875.1"/>
    <property type="molecule type" value="Genomic_DNA"/>
</dbReference>
<dbReference type="EMBL" id="MIGA01000088">
    <property type="protein sequence ID" value="OSY35780.1"/>
    <property type="molecule type" value="Genomic_DNA"/>
</dbReference>
<evidence type="ECO:0000313" key="3">
    <source>
        <dbReference type="EMBL" id="QEV55875.1"/>
    </source>
</evidence>
<reference evidence="3 5" key="2">
    <citation type="submission" date="2017-09" db="EMBL/GenBank/DDBJ databases">
        <authorList>
            <person name="Lee N."/>
            <person name="Cho B.-K."/>
        </authorList>
    </citation>
    <scope>NUCLEOTIDE SEQUENCE [LARGE SCALE GENOMIC DNA]</scope>
    <source>
        <strain evidence="3 5">ATCC 23948</strain>
    </source>
</reference>
<dbReference type="Proteomes" id="UP000325458">
    <property type="component" value="Chromosome"/>
</dbReference>
<dbReference type="AlphaFoldDB" id="A0AAE6TQP6"/>
<dbReference type="KEGG" id="spla:CP981_33490"/>
<reference evidence="2 4" key="1">
    <citation type="submission" date="2016-09" db="EMBL/GenBank/DDBJ databases">
        <title>Streptomyces platensis DSM40041, a candidate organism with high potential of specific P450 cytochromes.</title>
        <authorList>
            <person name="Grumaz C."/>
            <person name="Vainshtein Y."/>
            <person name="Kirstahler P."/>
            <person name="Sohn K."/>
        </authorList>
    </citation>
    <scope>NUCLEOTIDE SEQUENCE [LARGE SCALE GENOMIC DNA]</scope>
    <source>
        <strain evidence="2 4">DSM 40041</strain>
    </source>
</reference>
<accession>A0AAE6TQP6</accession>
<feature type="compositionally biased region" description="Polar residues" evidence="1">
    <location>
        <begin position="57"/>
        <end position="71"/>
    </location>
</feature>
<evidence type="ECO:0000313" key="2">
    <source>
        <dbReference type="EMBL" id="OSY35780.1"/>
    </source>
</evidence>
<feature type="region of interest" description="Disordered" evidence="1">
    <location>
        <begin position="51"/>
        <end position="71"/>
    </location>
</feature>
<keyword evidence="4" id="KW-1185">Reference proteome</keyword>
<evidence type="ECO:0000313" key="4">
    <source>
        <dbReference type="Proteomes" id="UP000194225"/>
    </source>
</evidence>
<protein>
    <submittedName>
        <fullName evidence="3">Uncharacterized protein</fullName>
    </submittedName>
</protein>
<evidence type="ECO:0000313" key="5">
    <source>
        <dbReference type="Proteomes" id="UP000325458"/>
    </source>
</evidence>
<dbReference type="Proteomes" id="UP000194225">
    <property type="component" value="Unassembled WGS sequence"/>
</dbReference>
<name>A0AAE6TQP6_STRPT</name>
<gene>
    <name evidence="2" type="ORF">BG653_07074</name>
    <name evidence="3" type="ORF">CP981_33490</name>
</gene>
<organism evidence="3 5">
    <name type="scientific">Streptomyces platensis</name>
    <dbReference type="NCBI Taxonomy" id="58346"/>
    <lineage>
        <taxon>Bacteria</taxon>
        <taxon>Bacillati</taxon>
        <taxon>Actinomycetota</taxon>
        <taxon>Actinomycetes</taxon>
        <taxon>Kitasatosporales</taxon>
        <taxon>Streptomycetaceae</taxon>
        <taxon>Streptomyces</taxon>
    </lineage>
</organism>
<proteinExistence type="predicted"/>